<reference evidence="2 3" key="1">
    <citation type="journal article" date="2023" name="G3 (Bethesda)">
        <title>A chromosome-length genome assembly and annotation of blackberry (Rubus argutus, cv. 'Hillquist').</title>
        <authorList>
            <person name="Bruna T."/>
            <person name="Aryal R."/>
            <person name="Dudchenko O."/>
            <person name="Sargent D.J."/>
            <person name="Mead D."/>
            <person name="Buti M."/>
            <person name="Cavallini A."/>
            <person name="Hytonen T."/>
            <person name="Andres J."/>
            <person name="Pham M."/>
            <person name="Weisz D."/>
            <person name="Mascagni F."/>
            <person name="Usai G."/>
            <person name="Natali L."/>
            <person name="Bassil N."/>
            <person name="Fernandez G.E."/>
            <person name="Lomsadze A."/>
            <person name="Armour M."/>
            <person name="Olukolu B."/>
            <person name="Poorten T."/>
            <person name="Britton C."/>
            <person name="Davik J."/>
            <person name="Ashrafi H."/>
            <person name="Aiden E.L."/>
            <person name="Borodovsky M."/>
            <person name="Worthington M."/>
        </authorList>
    </citation>
    <scope>NUCLEOTIDE SEQUENCE [LARGE SCALE GENOMIC DNA]</scope>
    <source>
        <strain evidence="2">PI 553951</strain>
    </source>
</reference>
<dbReference type="AlphaFoldDB" id="A0AAW1VW40"/>
<sequence length="126" mass="14557">MSNNLSTKDSRDDDDDDDDMKPEGGGDNVDQDRSPSVFTDTKTNEIFEQRFIGSASSRSNEEFQSVVKNVSDEEYLMQCLEILNKMEEIDDDSYSKALKLFHGDATWRKIFVVMPCKRRKNFILKL</sequence>
<proteinExistence type="predicted"/>
<feature type="region of interest" description="Disordered" evidence="1">
    <location>
        <begin position="1"/>
        <end position="42"/>
    </location>
</feature>
<evidence type="ECO:0000313" key="2">
    <source>
        <dbReference type="EMBL" id="KAK9911047.1"/>
    </source>
</evidence>
<evidence type="ECO:0000256" key="1">
    <source>
        <dbReference type="SAM" id="MobiDB-lite"/>
    </source>
</evidence>
<accession>A0AAW1VW40</accession>
<gene>
    <name evidence="2" type="ORF">M0R45_034972</name>
</gene>
<name>A0AAW1VW40_RUBAR</name>
<evidence type="ECO:0000313" key="3">
    <source>
        <dbReference type="Proteomes" id="UP001457282"/>
    </source>
</evidence>
<dbReference type="Proteomes" id="UP001457282">
    <property type="component" value="Unassembled WGS sequence"/>
</dbReference>
<organism evidence="2 3">
    <name type="scientific">Rubus argutus</name>
    <name type="common">Southern blackberry</name>
    <dbReference type="NCBI Taxonomy" id="59490"/>
    <lineage>
        <taxon>Eukaryota</taxon>
        <taxon>Viridiplantae</taxon>
        <taxon>Streptophyta</taxon>
        <taxon>Embryophyta</taxon>
        <taxon>Tracheophyta</taxon>
        <taxon>Spermatophyta</taxon>
        <taxon>Magnoliopsida</taxon>
        <taxon>eudicotyledons</taxon>
        <taxon>Gunneridae</taxon>
        <taxon>Pentapetalae</taxon>
        <taxon>rosids</taxon>
        <taxon>fabids</taxon>
        <taxon>Rosales</taxon>
        <taxon>Rosaceae</taxon>
        <taxon>Rosoideae</taxon>
        <taxon>Rosoideae incertae sedis</taxon>
        <taxon>Rubus</taxon>
    </lineage>
</organism>
<keyword evidence="3" id="KW-1185">Reference proteome</keyword>
<comment type="caution">
    <text evidence="2">The sequence shown here is derived from an EMBL/GenBank/DDBJ whole genome shotgun (WGS) entry which is preliminary data.</text>
</comment>
<protein>
    <submittedName>
        <fullName evidence="2">Uncharacterized protein</fullName>
    </submittedName>
</protein>
<dbReference type="EMBL" id="JBEDUW010000007">
    <property type="protein sequence ID" value="KAK9911047.1"/>
    <property type="molecule type" value="Genomic_DNA"/>
</dbReference>